<protein>
    <recommendedName>
        <fullName evidence="10">G-protein coupled receptors family 1 profile domain-containing protein</fullName>
    </recommendedName>
</protein>
<dbReference type="SUPFAM" id="SSF81321">
    <property type="entry name" value="Family A G protein-coupled receptor-like"/>
    <property type="match status" value="1"/>
</dbReference>
<dbReference type="Gene3D" id="1.20.1070.10">
    <property type="entry name" value="Rhodopsin 7-helix transmembrane proteins"/>
    <property type="match status" value="1"/>
</dbReference>
<comment type="caution">
    <text evidence="11">The sequence shown here is derived from an EMBL/GenBank/DDBJ whole genome shotgun (WGS) entry which is preliminary data.</text>
</comment>
<gene>
    <name evidence="11" type="ORF">BV898_05333</name>
</gene>
<evidence type="ECO:0000256" key="9">
    <source>
        <dbReference type="SAM" id="Phobius"/>
    </source>
</evidence>
<dbReference type="PROSITE" id="PS50262">
    <property type="entry name" value="G_PROTEIN_RECEP_F1_2"/>
    <property type="match status" value="1"/>
</dbReference>
<keyword evidence="12" id="KW-1185">Reference proteome</keyword>
<evidence type="ECO:0000256" key="4">
    <source>
        <dbReference type="ARBA" id="ARBA00022989"/>
    </source>
</evidence>
<keyword evidence="4 9" id="KW-1133">Transmembrane helix</keyword>
<dbReference type="GO" id="GO:0004930">
    <property type="term" value="F:G protein-coupled receptor activity"/>
    <property type="evidence" value="ECO:0007669"/>
    <property type="project" value="UniProtKB-KW"/>
</dbReference>
<keyword evidence="6 9" id="KW-0472">Membrane</keyword>
<keyword evidence="7" id="KW-0675">Receptor</keyword>
<keyword evidence="8" id="KW-0807">Transducer</keyword>
<dbReference type="Pfam" id="PF00001">
    <property type="entry name" value="7tm_1"/>
    <property type="match status" value="1"/>
</dbReference>
<feature type="transmembrane region" description="Helical" evidence="9">
    <location>
        <begin position="127"/>
        <end position="146"/>
    </location>
</feature>
<dbReference type="CDD" id="cd00637">
    <property type="entry name" value="7tm_classA_rhodopsin-like"/>
    <property type="match status" value="1"/>
</dbReference>
<evidence type="ECO:0000256" key="7">
    <source>
        <dbReference type="ARBA" id="ARBA00023170"/>
    </source>
</evidence>
<sequence length="276" mass="30893">MFGETDKICKSLASSKTIRPNFLADPADDPLCQIIAFVYYVISPVDQLQHATLAFHRFFAIVLANRFVWLRSRACTAILVAVPWLFLGIIGVLPFFHVGVVYGYNPTLDRCFITRVNSWAYIQFNKVFFIVFSLASIAFCYTSIAVKVGMTRRRAIGVVEMSSRRDDSGGIPGRMEPTNIKQQNKKGAGVTKTVIALCLLFVISFLPWMIYPLVAKTDVALNTPQGLTVVTLYLFGCAASPWLIVLLTPALRNHVNRQFHRIGSSVDASWALQQRH</sequence>
<evidence type="ECO:0000313" key="11">
    <source>
        <dbReference type="EMBL" id="OQV20755.1"/>
    </source>
</evidence>
<evidence type="ECO:0000256" key="5">
    <source>
        <dbReference type="ARBA" id="ARBA00023040"/>
    </source>
</evidence>
<comment type="subcellular location">
    <subcellularLocation>
        <location evidence="1">Cell membrane</location>
        <topology evidence="1">Multi-pass membrane protein</topology>
    </subcellularLocation>
</comment>
<dbReference type="EMBL" id="MTYJ01000028">
    <property type="protein sequence ID" value="OQV20755.1"/>
    <property type="molecule type" value="Genomic_DNA"/>
</dbReference>
<dbReference type="InterPro" id="IPR000276">
    <property type="entry name" value="GPCR_Rhodpsn"/>
</dbReference>
<accession>A0A1W0X005</accession>
<dbReference type="GO" id="GO:0005886">
    <property type="term" value="C:plasma membrane"/>
    <property type="evidence" value="ECO:0007669"/>
    <property type="project" value="UniProtKB-SubCell"/>
</dbReference>
<feature type="transmembrane region" description="Helical" evidence="9">
    <location>
        <begin position="190"/>
        <end position="210"/>
    </location>
</feature>
<feature type="transmembrane region" description="Helical" evidence="9">
    <location>
        <begin position="74"/>
        <end position="96"/>
    </location>
</feature>
<feature type="transmembrane region" description="Helical" evidence="9">
    <location>
        <begin position="230"/>
        <end position="251"/>
    </location>
</feature>
<evidence type="ECO:0000256" key="6">
    <source>
        <dbReference type="ARBA" id="ARBA00023136"/>
    </source>
</evidence>
<dbReference type="PANTHER" id="PTHR24228">
    <property type="entry name" value="B2 BRADYKININ RECEPTOR/ANGIOTENSIN II RECEPTOR"/>
    <property type="match status" value="1"/>
</dbReference>
<name>A0A1W0X005_HYPEX</name>
<evidence type="ECO:0000256" key="8">
    <source>
        <dbReference type="ARBA" id="ARBA00023224"/>
    </source>
</evidence>
<organism evidence="11 12">
    <name type="scientific">Hypsibius exemplaris</name>
    <name type="common">Freshwater tardigrade</name>
    <dbReference type="NCBI Taxonomy" id="2072580"/>
    <lineage>
        <taxon>Eukaryota</taxon>
        <taxon>Metazoa</taxon>
        <taxon>Ecdysozoa</taxon>
        <taxon>Tardigrada</taxon>
        <taxon>Eutardigrada</taxon>
        <taxon>Parachela</taxon>
        <taxon>Hypsibioidea</taxon>
        <taxon>Hypsibiidae</taxon>
        <taxon>Hypsibius</taxon>
    </lineage>
</organism>
<keyword evidence="2" id="KW-1003">Cell membrane</keyword>
<evidence type="ECO:0000256" key="2">
    <source>
        <dbReference type="ARBA" id="ARBA00022475"/>
    </source>
</evidence>
<dbReference type="Proteomes" id="UP000192578">
    <property type="component" value="Unassembled WGS sequence"/>
</dbReference>
<keyword evidence="5" id="KW-0297">G-protein coupled receptor</keyword>
<dbReference type="AlphaFoldDB" id="A0A1W0X005"/>
<evidence type="ECO:0000256" key="3">
    <source>
        <dbReference type="ARBA" id="ARBA00022692"/>
    </source>
</evidence>
<dbReference type="InterPro" id="IPR017452">
    <property type="entry name" value="GPCR_Rhodpsn_7TM"/>
</dbReference>
<dbReference type="PANTHER" id="PTHR24228:SF59">
    <property type="entry name" value="NEUROPEPTIDE RECEPTOR 15"/>
    <property type="match status" value="1"/>
</dbReference>
<proteinExistence type="predicted"/>
<evidence type="ECO:0000256" key="1">
    <source>
        <dbReference type="ARBA" id="ARBA00004651"/>
    </source>
</evidence>
<evidence type="ECO:0000313" key="12">
    <source>
        <dbReference type="Proteomes" id="UP000192578"/>
    </source>
</evidence>
<keyword evidence="3 9" id="KW-0812">Transmembrane</keyword>
<feature type="domain" description="G-protein coupled receptors family 1 profile" evidence="10">
    <location>
        <begin position="1"/>
        <end position="244"/>
    </location>
</feature>
<reference evidence="12" key="1">
    <citation type="submission" date="2017-01" db="EMBL/GenBank/DDBJ databases">
        <title>Comparative genomics of anhydrobiosis in the tardigrade Hypsibius dujardini.</title>
        <authorList>
            <person name="Yoshida Y."/>
            <person name="Koutsovoulos G."/>
            <person name="Laetsch D."/>
            <person name="Stevens L."/>
            <person name="Kumar S."/>
            <person name="Horikawa D."/>
            <person name="Ishino K."/>
            <person name="Komine S."/>
            <person name="Tomita M."/>
            <person name="Blaxter M."/>
            <person name="Arakawa K."/>
        </authorList>
    </citation>
    <scope>NUCLEOTIDE SEQUENCE [LARGE SCALE GENOMIC DNA]</scope>
    <source>
        <strain evidence="12">Z151</strain>
    </source>
</reference>
<evidence type="ECO:0000259" key="10">
    <source>
        <dbReference type="PROSITE" id="PS50262"/>
    </source>
</evidence>